<keyword evidence="3" id="KW-1185">Reference proteome</keyword>
<reference evidence="2 3" key="1">
    <citation type="submission" date="2019-05" db="EMBL/GenBank/DDBJ databases">
        <title>Another draft genome of Portunus trituberculatus and its Hox gene families provides insights of decapod evolution.</title>
        <authorList>
            <person name="Jeong J.-H."/>
            <person name="Song I."/>
            <person name="Kim S."/>
            <person name="Choi T."/>
            <person name="Kim D."/>
            <person name="Ryu S."/>
            <person name="Kim W."/>
        </authorList>
    </citation>
    <scope>NUCLEOTIDE SEQUENCE [LARGE SCALE GENOMIC DNA]</scope>
    <source>
        <tissue evidence="2">Muscle</tissue>
    </source>
</reference>
<organism evidence="2 3">
    <name type="scientific">Portunus trituberculatus</name>
    <name type="common">Swimming crab</name>
    <name type="synonym">Neptunus trituberculatus</name>
    <dbReference type="NCBI Taxonomy" id="210409"/>
    <lineage>
        <taxon>Eukaryota</taxon>
        <taxon>Metazoa</taxon>
        <taxon>Ecdysozoa</taxon>
        <taxon>Arthropoda</taxon>
        <taxon>Crustacea</taxon>
        <taxon>Multicrustacea</taxon>
        <taxon>Malacostraca</taxon>
        <taxon>Eumalacostraca</taxon>
        <taxon>Eucarida</taxon>
        <taxon>Decapoda</taxon>
        <taxon>Pleocyemata</taxon>
        <taxon>Brachyura</taxon>
        <taxon>Eubrachyura</taxon>
        <taxon>Portunoidea</taxon>
        <taxon>Portunidae</taxon>
        <taxon>Portuninae</taxon>
        <taxon>Portunus</taxon>
    </lineage>
</organism>
<dbReference type="EMBL" id="VSRR010002866">
    <property type="protein sequence ID" value="MPC33596.1"/>
    <property type="molecule type" value="Genomic_DNA"/>
</dbReference>
<proteinExistence type="predicted"/>
<evidence type="ECO:0000313" key="3">
    <source>
        <dbReference type="Proteomes" id="UP000324222"/>
    </source>
</evidence>
<protein>
    <recommendedName>
        <fullName evidence="1">Schlafen AlbA-2 domain-containing protein</fullName>
    </recommendedName>
</protein>
<name>A0A5B7EK79_PORTR</name>
<accession>A0A5B7EK79</accession>
<feature type="domain" description="Schlafen AlbA-2" evidence="1">
    <location>
        <begin position="90"/>
        <end position="220"/>
    </location>
</feature>
<comment type="caution">
    <text evidence="2">The sequence shown here is derived from an EMBL/GenBank/DDBJ whole genome shotgun (WGS) entry which is preliminary data.</text>
</comment>
<dbReference type="Pfam" id="PF04326">
    <property type="entry name" value="SLFN_AlbA_2"/>
    <property type="match status" value="1"/>
</dbReference>
<sequence>MEKSGKYIVVVPYKDLKKMALTDPFSPAGRYHNILTQTDKVAARHPIPDLDFEWTDFQISVLHPNGVAFLTNSAAWKDSLRKISSTIESLEVKRCLRFSPALGSTFALPLKIILGMLNTHLGGKIYIGLNQFGVVEGIKMTRVQQDCFLLGFCKIVTSDIYPSLLPCDSVAHFVPVQQPDAASPQSEFPYYVIILTIQPEPKQVYFPKDHSEKVYMRDGGVTLTLHGSRRAELLSKTHVWAEELEQQVREEKQALLQLALDRSHQH</sequence>
<dbReference type="AlphaFoldDB" id="A0A5B7EK79"/>
<evidence type="ECO:0000259" key="1">
    <source>
        <dbReference type="Pfam" id="PF04326"/>
    </source>
</evidence>
<dbReference type="Proteomes" id="UP000324222">
    <property type="component" value="Unassembled WGS sequence"/>
</dbReference>
<evidence type="ECO:0000313" key="2">
    <source>
        <dbReference type="EMBL" id="MPC33596.1"/>
    </source>
</evidence>
<dbReference type="InterPro" id="IPR007421">
    <property type="entry name" value="Schlafen_AlbA_2_dom"/>
</dbReference>
<dbReference type="OrthoDB" id="10034606at2759"/>
<gene>
    <name evidence="2" type="ORF">E2C01_026952</name>
</gene>